<name>A0AAJ5W6B6_9SPHI</name>
<feature type="coiled-coil region" evidence="1">
    <location>
        <begin position="3"/>
        <end position="37"/>
    </location>
</feature>
<dbReference type="EMBL" id="CP119313">
    <property type="protein sequence ID" value="WEK17950.1"/>
    <property type="molecule type" value="Genomic_DNA"/>
</dbReference>
<evidence type="ECO:0000256" key="1">
    <source>
        <dbReference type="SAM" id="Coils"/>
    </source>
</evidence>
<evidence type="ECO:0000313" key="3">
    <source>
        <dbReference type="Proteomes" id="UP001214530"/>
    </source>
</evidence>
<proteinExistence type="predicted"/>
<protein>
    <submittedName>
        <fullName evidence="2">Uncharacterized protein</fullName>
    </submittedName>
</protein>
<evidence type="ECO:0000313" key="2">
    <source>
        <dbReference type="EMBL" id="WEK17950.1"/>
    </source>
</evidence>
<keyword evidence="1" id="KW-0175">Coiled coil</keyword>
<dbReference type="Proteomes" id="UP001214530">
    <property type="component" value="Chromosome"/>
</dbReference>
<reference evidence="2" key="1">
    <citation type="submission" date="2023-03" db="EMBL/GenBank/DDBJ databases">
        <title>Andean soil-derived lignocellulolytic bacterial consortium as a source of novel taxa and putative plastic-active enzymes.</title>
        <authorList>
            <person name="Diaz-Garcia L."/>
            <person name="Chuvochina M."/>
            <person name="Feuerriegel G."/>
            <person name="Bunk B."/>
            <person name="Sproer C."/>
            <person name="Streit W.R."/>
            <person name="Rodriguez L.M."/>
            <person name="Overmann J."/>
            <person name="Jimenez D.J."/>
        </authorList>
    </citation>
    <scope>NUCLEOTIDE SEQUENCE</scope>
    <source>
        <strain evidence="2">MAG 3858</strain>
    </source>
</reference>
<accession>A0AAJ5W6B6</accession>
<dbReference type="AlphaFoldDB" id="A0AAJ5W6B6"/>
<organism evidence="2 3">
    <name type="scientific">Candidatus Pedobacter colombiensis</name>
    <dbReference type="NCBI Taxonomy" id="3121371"/>
    <lineage>
        <taxon>Bacteria</taxon>
        <taxon>Pseudomonadati</taxon>
        <taxon>Bacteroidota</taxon>
        <taxon>Sphingobacteriia</taxon>
        <taxon>Sphingobacteriales</taxon>
        <taxon>Sphingobacteriaceae</taxon>
        <taxon>Pedobacter</taxon>
    </lineage>
</organism>
<sequence>MDKTSLKKRLADLRDNYSAGERQLRKLEQQEMELKQTLLRISGAITVLEEMLQQQEGE</sequence>
<gene>
    <name evidence="2" type="ORF">P0Y49_14200</name>
</gene>